<protein>
    <submittedName>
        <fullName evidence="1">Uncharacterized protein</fullName>
    </submittedName>
</protein>
<accession>A0ACC2U2I1</accession>
<reference evidence="1" key="1">
    <citation type="submission" date="2022-04" db="EMBL/GenBank/DDBJ databases">
        <title>Genome of the entomopathogenic fungus Entomophthora muscae.</title>
        <authorList>
            <person name="Elya C."/>
            <person name="Lovett B.R."/>
            <person name="Lee E."/>
            <person name="Macias A.M."/>
            <person name="Hajek A.E."/>
            <person name="De Bivort B.L."/>
            <person name="Kasson M.T."/>
            <person name="De Fine Licht H.H."/>
            <person name="Stajich J.E."/>
        </authorList>
    </citation>
    <scope>NUCLEOTIDE SEQUENCE</scope>
    <source>
        <strain evidence="1">Berkeley</strain>
    </source>
</reference>
<name>A0ACC2U2I1_9FUNG</name>
<proteinExistence type="predicted"/>
<dbReference type="EMBL" id="QTSX02001503">
    <property type="protein sequence ID" value="KAJ9081035.1"/>
    <property type="molecule type" value="Genomic_DNA"/>
</dbReference>
<evidence type="ECO:0000313" key="1">
    <source>
        <dbReference type="EMBL" id="KAJ9081035.1"/>
    </source>
</evidence>
<dbReference type="Proteomes" id="UP001165960">
    <property type="component" value="Unassembled WGS sequence"/>
</dbReference>
<comment type="caution">
    <text evidence="1">The sequence shown here is derived from an EMBL/GenBank/DDBJ whole genome shotgun (WGS) entry which is preliminary data.</text>
</comment>
<sequence>MSTLQIVDLVSSDDEHQLIEISSSSSSSPRYSSSQSLNKTVTQAETATCDTLKNIVTPSLADKVPSPSYSSCPSSSTSPLTLTQRSCSSLIAASDKRPKKASVPSTEVSPRVNGKRITVQSKSLTPKKRNKPYHTPYSRPSKSEDFFRAAPIDIQLTDSDSELPPLIIPVKSEVPDNCESPLSCEDFEHESKKRSDFPLPQRKRACSITPPPEYSPVYKSMRTSSSRCHPPKSPPVPQPIHADLSLAIPDLDPEFKAIMREKQNSASVPKKNTIKDEAKCKIRCNFPKVEGAESSTPKFYKPIEFVTKLSDTLEQMFQHICSHKKIQADDLVVEYKGVKLYPRSTPSKLGINAFFTEFDVFTQKSYHLMVEKRNHAENIRISGELNMGVSSESEEEPNVITLSVRFPKSKDSIETFQLKETTKLIRILESLRQKRGIASETSIRLDFDGESLDPEATVQEAGLEDEDMLDFHC</sequence>
<gene>
    <name evidence="1" type="ORF">DSO57_1018814</name>
</gene>
<evidence type="ECO:0000313" key="2">
    <source>
        <dbReference type="Proteomes" id="UP001165960"/>
    </source>
</evidence>
<keyword evidence="2" id="KW-1185">Reference proteome</keyword>
<organism evidence="1 2">
    <name type="scientific">Entomophthora muscae</name>
    <dbReference type="NCBI Taxonomy" id="34485"/>
    <lineage>
        <taxon>Eukaryota</taxon>
        <taxon>Fungi</taxon>
        <taxon>Fungi incertae sedis</taxon>
        <taxon>Zoopagomycota</taxon>
        <taxon>Entomophthoromycotina</taxon>
        <taxon>Entomophthoromycetes</taxon>
        <taxon>Entomophthorales</taxon>
        <taxon>Entomophthoraceae</taxon>
        <taxon>Entomophthora</taxon>
    </lineage>
</organism>